<keyword evidence="4" id="KW-1185">Reference proteome</keyword>
<evidence type="ECO:0000256" key="2">
    <source>
        <dbReference type="SAM" id="Phobius"/>
    </source>
</evidence>
<protein>
    <submittedName>
        <fullName evidence="3">Uncharacterized protein</fullName>
    </submittedName>
</protein>
<name>A0A419SK65_9BACL</name>
<dbReference type="AlphaFoldDB" id="A0A419SK65"/>
<feature type="transmembrane region" description="Helical" evidence="2">
    <location>
        <begin position="6"/>
        <end position="28"/>
    </location>
</feature>
<keyword evidence="2" id="KW-0472">Membrane</keyword>
<keyword evidence="2" id="KW-0812">Transmembrane</keyword>
<reference evidence="3 4" key="1">
    <citation type="submission" date="2016-08" db="EMBL/GenBank/DDBJ databases">
        <title>Novel Firmicute Genomes.</title>
        <authorList>
            <person name="Poppleton D.I."/>
            <person name="Gribaldo S."/>
        </authorList>
    </citation>
    <scope>NUCLEOTIDE SEQUENCE [LARGE SCALE GENOMIC DNA]</scope>
    <source>
        <strain evidence="3 4">RAOx-1</strain>
    </source>
</reference>
<comment type="caution">
    <text evidence="3">The sequence shown here is derived from an EMBL/GenBank/DDBJ whole genome shotgun (WGS) entry which is preliminary data.</text>
</comment>
<evidence type="ECO:0000256" key="1">
    <source>
        <dbReference type="SAM" id="Coils"/>
    </source>
</evidence>
<evidence type="ECO:0000313" key="3">
    <source>
        <dbReference type="EMBL" id="RKD24372.1"/>
    </source>
</evidence>
<keyword evidence="1" id="KW-0175">Coiled coil</keyword>
<dbReference type="RefSeq" id="WP_120189668.1">
    <property type="nucleotide sequence ID" value="NZ_MCHY01000008.1"/>
</dbReference>
<gene>
    <name evidence="3" type="ORF">BEP19_08230</name>
</gene>
<dbReference type="Gene3D" id="1.20.5.340">
    <property type="match status" value="1"/>
</dbReference>
<sequence>MENRFIWVTMTFTFIVFFVMTGISIGTYQKQVAEVKALHTKFENRELEIKQLTVELVKNKEDMTNYKNVIESYEQKIEEYEQTVSRLQTEMNTQQKSIQEVKSQVNF</sequence>
<dbReference type="Proteomes" id="UP000284219">
    <property type="component" value="Unassembled WGS sequence"/>
</dbReference>
<feature type="coiled-coil region" evidence="1">
    <location>
        <begin position="56"/>
        <end position="104"/>
    </location>
</feature>
<dbReference type="EMBL" id="MCHY01000008">
    <property type="protein sequence ID" value="RKD24372.1"/>
    <property type="molecule type" value="Genomic_DNA"/>
</dbReference>
<proteinExistence type="predicted"/>
<accession>A0A419SK65</accession>
<keyword evidence="2" id="KW-1133">Transmembrane helix</keyword>
<organism evidence="3 4">
    <name type="scientific">Ammoniphilus oxalaticus</name>
    <dbReference type="NCBI Taxonomy" id="66863"/>
    <lineage>
        <taxon>Bacteria</taxon>
        <taxon>Bacillati</taxon>
        <taxon>Bacillota</taxon>
        <taxon>Bacilli</taxon>
        <taxon>Bacillales</taxon>
        <taxon>Paenibacillaceae</taxon>
        <taxon>Aneurinibacillus group</taxon>
        <taxon>Ammoniphilus</taxon>
    </lineage>
</organism>
<evidence type="ECO:0000313" key="4">
    <source>
        <dbReference type="Proteomes" id="UP000284219"/>
    </source>
</evidence>